<protein>
    <recommendedName>
        <fullName evidence="3">Caspase domain-containing protein</fullName>
    </recommendedName>
</protein>
<dbReference type="RefSeq" id="WP_284373743.1">
    <property type="nucleotide sequence ID" value="NZ_BSNJ01000006.1"/>
</dbReference>
<evidence type="ECO:0000313" key="1">
    <source>
        <dbReference type="EMBL" id="GLQ21802.1"/>
    </source>
</evidence>
<keyword evidence="2" id="KW-1185">Reference proteome</keyword>
<sequence>MIRDKSLIIIAVSDYKGSGTYGDLPGAITSAKNMQAWFEDGGPDRDYRVLSITDEQGEDVTVDRINREVKAFLEGDFIDRIIVYFVGHGLMHGYERFWLLSNYDQNPGQCLSVSQCLKVLKTYNIGKHNTDLESGQICIISDACSNIGTSTHFPVGNPITSKGGGSTDYAEVDLFYSSKGGDFSLHVDDPDENGGVPYTLFTHHFLKGLSGDALSSFDHPKGTVVTSQSLARYITRTFSSQSEGLTADVRAEVLPGFYLDNDFYYRLPAQTSVPPSTTDGLDHDSLDSGISLPSVSDDPAIFEDQVPGLSIPTDGFGQIPIFDQPDDATGAPVHQTDEFDDDEDDLEWEMDSDAVQIEPGFADYVDRFSPSFNDFMEKASSDFFQVRNPGGGDPYAVRCMFGLTDEKPRSLRVLNDGVFDWSPFIAPSDTNMLMLQPDRERYCDHTVFYQMQDRWLLMPQFPRTIACVHDDYPLDIFYYLQWEYYWDYSAVDALNNNPPSSATLIRALSNMIEDDEEGSLYDLTRIGYLYDRNNDVDNILRTVHHIIHDSNFDLIQRIPFDLAALSASRITIENENGHYKAYADFPAVAAISDQRREQLEDFLRPRQAVSDSALEPLERVPLWGIMPAFSAGWRNMDYRDTLDLPDIYRQLIPEVGHRTTTNMSQRGMDMLCERFGMYALTLNPSA</sequence>
<reference evidence="1" key="2">
    <citation type="submission" date="2023-01" db="EMBL/GenBank/DDBJ databases">
        <title>Draft genome sequence of Algimonas porphyrae strain NBRC 108216.</title>
        <authorList>
            <person name="Sun Q."/>
            <person name="Mori K."/>
        </authorList>
    </citation>
    <scope>NUCLEOTIDE SEQUENCE</scope>
    <source>
        <strain evidence="1">NBRC 108216</strain>
    </source>
</reference>
<dbReference type="Proteomes" id="UP001161390">
    <property type="component" value="Unassembled WGS sequence"/>
</dbReference>
<proteinExistence type="predicted"/>
<accession>A0ABQ5V6A5</accession>
<organism evidence="1 2">
    <name type="scientific">Algimonas porphyrae</name>
    <dbReference type="NCBI Taxonomy" id="1128113"/>
    <lineage>
        <taxon>Bacteria</taxon>
        <taxon>Pseudomonadati</taxon>
        <taxon>Pseudomonadota</taxon>
        <taxon>Alphaproteobacteria</taxon>
        <taxon>Maricaulales</taxon>
        <taxon>Robiginitomaculaceae</taxon>
        <taxon>Algimonas</taxon>
    </lineage>
</organism>
<dbReference type="SUPFAM" id="SSF52129">
    <property type="entry name" value="Caspase-like"/>
    <property type="match status" value="1"/>
</dbReference>
<reference evidence="1" key="1">
    <citation type="journal article" date="2014" name="Int. J. Syst. Evol. Microbiol.">
        <title>Complete genome of a new Firmicutes species belonging to the dominant human colonic microbiota ('Ruminococcus bicirculans') reveals two chromosomes and a selective capacity to utilize plant glucans.</title>
        <authorList>
            <consortium name="NISC Comparative Sequencing Program"/>
            <person name="Wegmann U."/>
            <person name="Louis P."/>
            <person name="Goesmann A."/>
            <person name="Henrissat B."/>
            <person name="Duncan S.H."/>
            <person name="Flint H.J."/>
        </authorList>
    </citation>
    <scope>NUCLEOTIDE SEQUENCE</scope>
    <source>
        <strain evidence="1">NBRC 108216</strain>
    </source>
</reference>
<dbReference type="Gene3D" id="3.40.50.1460">
    <property type="match status" value="1"/>
</dbReference>
<evidence type="ECO:0000313" key="2">
    <source>
        <dbReference type="Proteomes" id="UP001161390"/>
    </source>
</evidence>
<gene>
    <name evidence="1" type="ORF">GCM10007854_27570</name>
</gene>
<dbReference type="EMBL" id="BSNJ01000006">
    <property type="protein sequence ID" value="GLQ21802.1"/>
    <property type="molecule type" value="Genomic_DNA"/>
</dbReference>
<comment type="caution">
    <text evidence="1">The sequence shown here is derived from an EMBL/GenBank/DDBJ whole genome shotgun (WGS) entry which is preliminary data.</text>
</comment>
<dbReference type="InterPro" id="IPR029030">
    <property type="entry name" value="Caspase-like_dom_sf"/>
</dbReference>
<evidence type="ECO:0008006" key="3">
    <source>
        <dbReference type="Google" id="ProtNLM"/>
    </source>
</evidence>
<name>A0ABQ5V6A5_9PROT</name>